<evidence type="ECO:0000313" key="3">
    <source>
        <dbReference type="Proteomes" id="UP001432014"/>
    </source>
</evidence>
<dbReference type="SUPFAM" id="SSF56024">
    <property type="entry name" value="Phospholipase D/nuclease"/>
    <property type="match status" value="1"/>
</dbReference>
<dbReference type="InterPro" id="IPR025202">
    <property type="entry name" value="PLD-like_dom"/>
</dbReference>
<dbReference type="Proteomes" id="UP001432014">
    <property type="component" value="Chromosome"/>
</dbReference>
<proteinExistence type="predicted"/>
<sequence length="253" mass="26430">MSRKDFEAAAARAAAALGPPRTKDVAGMLAQGAGHERILHALPISAAEPAVTELLACMTAGGIPAAEAAAYLRGYVAAWSAQLGAVDVSTVWTGPATPGVPVRSTAQVLTEVVREARTELIAMTYSARAFEPLKIALRDALARGVAVDVVVETRAGARGLLDGPEPAAAFADVPGVRIWHWPIERREHPGARQHAKLAVADQELLFLGSANLTASGVGRNLEAGVLVRGGTAPVRATEHIRELIRKGILRESA</sequence>
<dbReference type="NCBIfam" id="NF038319">
    <property type="entry name" value="DISARM_DrmC_I"/>
    <property type="match status" value="1"/>
</dbReference>
<feature type="domain" description="PLD phosphodiesterase" evidence="1">
    <location>
        <begin position="189"/>
        <end position="216"/>
    </location>
</feature>
<dbReference type="EMBL" id="CP108482">
    <property type="protein sequence ID" value="WUS59664.1"/>
    <property type="molecule type" value="Genomic_DNA"/>
</dbReference>
<dbReference type="InterPro" id="IPR047955">
    <property type="entry name" value="DrmC-like"/>
</dbReference>
<accession>A0ABZ1WFV2</accession>
<reference evidence="2 3" key="1">
    <citation type="submission" date="2022-10" db="EMBL/GenBank/DDBJ databases">
        <title>The complete genomes of actinobacterial strains from the NBC collection.</title>
        <authorList>
            <person name="Joergensen T.S."/>
            <person name="Alvarez Arevalo M."/>
            <person name="Sterndorff E.B."/>
            <person name="Faurdal D."/>
            <person name="Vuksanovic O."/>
            <person name="Mourched A.-S."/>
            <person name="Charusanti P."/>
            <person name="Shaw S."/>
            <person name="Blin K."/>
            <person name="Weber T."/>
        </authorList>
    </citation>
    <scope>NUCLEOTIDE SEQUENCE [LARGE SCALE GENOMIC DNA]</scope>
    <source>
        <strain evidence="2 3">NBC_01247</strain>
    </source>
</reference>
<keyword evidence="3" id="KW-1185">Reference proteome</keyword>
<dbReference type="CDD" id="cd09132">
    <property type="entry name" value="PLDc_unchar4"/>
    <property type="match status" value="1"/>
</dbReference>
<dbReference type="RefSeq" id="WP_329494227.1">
    <property type="nucleotide sequence ID" value="NZ_CP108460.1"/>
</dbReference>
<dbReference type="PROSITE" id="PS50035">
    <property type="entry name" value="PLD"/>
    <property type="match status" value="1"/>
</dbReference>
<evidence type="ECO:0000259" key="1">
    <source>
        <dbReference type="PROSITE" id="PS50035"/>
    </source>
</evidence>
<protein>
    <submittedName>
        <fullName evidence="2">DISARM system phospholipase D-like protein DrmC</fullName>
    </submittedName>
</protein>
<organism evidence="2 3">
    <name type="scientific">Kitasatospora herbaricolor</name>
    <dbReference type="NCBI Taxonomy" id="68217"/>
    <lineage>
        <taxon>Bacteria</taxon>
        <taxon>Bacillati</taxon>
        <taxon>Actinomycetota</taxon>
        <taxon>Actinomycetes</taxon>
        <taxon>Kitasatosporales</taxon>
        <taxon>Streptomycetaceae</taxon>
        <taxon>Kitasatospora</taxon>
    </lineage>
</organism>
<dbReference type="Pfam" id="PF13091">
    <property type="entry name" value="PLDc_2"/>
    <property type="match status" value="1"/>
</dbReference>
<dbReference type="Gene3D" id="3.30.870.10">
    <property type="entry name" value="Endonuclease Chain A"/>
    <property type="match status" value="1"/>
</dbReference>
<gene>
    <name evidence="2" type="primary">drmC</name>
    <name evidence="2" type="ORF">OG469_31660</name>
</gene>
<name>A0ABZ1WFV2_9ACTN</name>
<evidence type="ECO:0000313" key="2">
    <source>
        <dbReference type="EMBL" id="WUS59664.1"/>
    </source>
</evidence>
<dbReference type="InterPro" id="IPR001736">
    <property type="entry name" value="PLipase_D/transphosphatidylase"/>
</dbReference>